<feature type="compositionally biased region" description="Acidic residues" evidence="5">
    <location>
        <begin position="203"/>
        <end position="214"/>
    </location>
</feature>
<proteinExistence type="predicted"/>
<evidence type="ECO:0000256" key="5">
    <source>
        <dbReference type="SAM" id="MobiDB-lite"/>
    </source>
</evidence>
<protein>
    <submittedName>
        <fullName evidence="7">Cytochrome c</fullName>
    </submittedName>
</protein>
<keyword evidence="2 4" id="KW-0479">Metal-binding</keyword>
<evidence type="ECO:0000256" key="4">
    <source>
        <dbReference type="PROSITE-ProRule" id="PRU00433"/>
    </source>
</evidence>
<dbReference type="PANTHER" id="PTHR40394">
    <property type="entry name" value="LIPOPROTEIN-RELATED"/>
    <property type="match status" value="1"/>
</dbReference>
<dbReference type="GO" id="GO:0020037">
    <property type="term" value="F:heme binding"/>
    <property type="evidence" value="ECO:0007669"/>
    <property type="project" value="InterPro"/>
</dbReference>
<name>A0A6L3ZJU0_9FLAO</name>
<evidence type="ECO:0000313" key="7">
    <source>
        <dbReference type="EMBL" id="KAB2818204.1"/>
    </source>
</evidence>
<dbReference type="SUPFAM" id="SSF46626">
    <property type="entry name" value="Cytochrome c"/>
    <property type="match status" value="1"/>
</dbReference>
<keyword evidence="8" id="KW-1185">Reference proteome</keyword>
<dbReference type="PROSITE" id="PS51257">
    <property type="entry name" value="PROKAR_LIPOPROTEIN"/>
    <property type="match status" value="1"/>
</dbReference>
<reference evidence="7 8" key="1">
    <citation type="submission" date="2019-10" db="EMBL/GenBank/DDBJ databases">
        <title>Genome sequence of Phaeocystidibacter marisrubri JCM30614 (type strain).</title>
        <authorList>
            <person name="Bowman J.P."/>
        </authorList>
    </citation>
    <scope>NUCLEOTIDE SEQUENCE [LARGE SCALE GENOMIC DNA]</scope>
    <source>
        <strain evidence="7 8">JCM 30614</strain>
    </source>
</reference>
<evidence type="ECO:0000256" key="3">
    <source>
        <dbReference type="ARBA" id="ARBA00023004"/>
    </source>
</evidence>
<dbReference type="Pfam" id="PF13442">
    <property type="entry name" value="Cytochrome_CBB3"/>
    <property type="match status" value="1"/>
</dbReference>
<dbReference type="OrthoDB" id="9796771at2"/>
<feature type="region of interest" description="Disordered" evidence="5">
    <location>
        <begin position="191"/>
        <end position="214"/>
    </location>
</feature>
<evidence type="ECO:0000256" key="1">
    <source>
        <dbReference type="ARBA" id="ARBA00022617"/>
    </source>
</evidence>
<dbReference type="GO" id="GO:0046872">
    <property type="term" value="F:metal ion binding"/>
    <property type="evidence" value="ECO:0007669"/>
    <property type="project" value="UniProtKB-KW"/>
</dbReference>
<dbReference type="Gene3D" id="1.10.760.10">
    <property type="entry name" value="Cytochrome c-like domain"/>
    <property type="match status" value="1"/>
</dbReference>
<evidence type="ECO:0000313" key="8">
    <source>
        <dbReference type="Proteomes" id="UP000484164"/>
    </source>
</evidence>
<feature type="domain" description="Cytochrome c" evidence="6">
    <location>
        <begin position="98"/>
        <end position="184"/>
    </location>
</feature>
<evidence type="ECO:0000256" key="2">
    <source>
        <dbReference type="ARBA" id="ARBA00022723"/>
    </source>
</evidence>
<dbReference type="InterPro" id="IPR009056">
    <property type="entry name" value="Cyt_c-like_dom"/>
</dbReference>
<dbReference type="PANTHER" id="PTHR40394:SF2">
    <property type="entry name" value="QUINOL:CYTOCHROME C OXIDOREDUCTASE MEMBRANE PROTEIN"/>
    <property type="match status" value="1"/>
</dbReference>
<dbReference type="AlphaFoldDB" id="A0A6L3ZJU0"/>
<dbReference type="PROSITE" id="PS51007">
    <property type="entry name" value="CYTC"/>
    <property type="match status" value="1"/>
</dbReference>
<dbReference type="GO" id="GO:0009055">
    <property type="term" value="F:electron transfer activity"/>
    <property type="evidence" value="ECO:0007669"/>
    <property type="project" value="InterPro"/>
</dbReference>
<evidence type="ECO:0000259" key="6">
    <source>
        <dbReference type="PROSITE" id="PS51007"/>
    </source>
</evidence>
<dbReference type="InterPro" id="IPR036909">
    <property type="entry name" value="Cyt_c-like_dom_sf"/>
</dbReference>
<dbReference type="EMBL" id="WBVQ01000001">
    <property type="protein sequence ID" value="KAB2818204.1"/>
    <property type="molecule type" value="Genomic_DNA"/>
</dbReference>
<organism evidence="7 8">
    <name type="scientific">Phaeocystidibacter marisrubri</name>
    <dbReference type="NCBI Taxonomy" id="1577780"/>
    <lineage>
        <taxon>Bacteria</taxon>
        <taxon>Pseudomonadati</taxon>
        <taxon>Bacteroidota</taxon>
        <taxon>Flavobacteriia</taxon>
        <taxon>Flavobacteriales</taxon>
        <taxon>Phaeocystidibacteraceae</taxon>
        <taxon>Phaeocystidibacter</taxon>
    </lineage>
</organism>
<comment type="caution">
    <text evidence="7">The sequence shown here is derived from an EMBL/GenBank/DDBJ whole genome shotgun (WGS) entry which is preliminary data.</text>
</comment>
<sequence length="214" mass="23385">MTNVIRTTLAVSAFAVVATSCNYDKTTPGYTYMDDMYVSPSLETYQATEMFDNGMEAQTPVEGTIPRGYHPYQVPNTPEGYALSKTDASLTPANFAAMDPAEGKELYNVFCSHCHGTKGDGVGILVENEKILGVPGYGNTRLPDITPASAYHVIMYGKGIMGSHASQLTFEERWKIIRYVWKLRAEQSGMDDISAEAPATEEAVVETETTEEPA</sequence>
<keyword evidence="3 4" id="KW-0408">Iron</keyword>
<accession>A0A6L3ZJU0</accession>
<gene>
    <name evidence="7" type="ORF">F8C82_00530</name>
</gene>
<keyword evidence="1 4" id="KW-0349">Heme</keyword>
<dbReference type="Proteomes" id="UP000484164">
    <property type="component" value="Unassembled WGS sequence"/>
</dbReference>